<feature type="transmembrane region" description="Helical" evidence="1">
    <location>
        <begin position="71"/>
        <end position="92"/>
    </location>
</feature>
<dbReference type="Proteomes" id="UP000667650">
    <property type="component" value="Unassembled WGS sequence"/>
</dbReference>
<protein>
    <submittedName>
        <fullName evidence="2">Uncharacterized protein</fullName>
    </submittedName>
</protein>
<comment type="caution">
    <text evidence="2">The sequence shown here is derived from an EMBL/GenBank/DDBJ whole genome shotgun (WGS) entry which is preliminary data.</text>
</comment>
<keyword evidence="3" id="KW-1185">Reference proteome</keyword>
<evidence type="ECO:0000313" key="2">
    <source>
        <dbReference type="EMBL" id="NAY93504.1"/>
    </source>
</evidence>
<evidence type="ECO:0000313" key="3">
    <source>
        <dbReference type="Proteomes" id="UP000667650"/>
    </source>
</evidence>
<sequence length="93" mass="10872">MGGEGSMLGAIVSLKNNRSQLKKRKIRELKDVLYEVSGKTELEFKQLSHEEIEVIKANIREQSRKDAKWELLVYLLALAFTVVIIWFFIWLFS</sequence>
<proteinExistence type="predicted"/>
<keyword evidence="1" id="KW-0812">Transmembrane</keyword>
<evidence type="ECO:0000256" key="1">
    <source>
        <dbReference type="SAM" id="Phobius"/>
    </source>
</evidence>
<organism evidence="2 3">
    <name type="scientific">Flagellimonas ochracea</name>
    <dbReference type="NCBI Taxonomy" id="2696472"/>
    <lineage>
        <taxon>Bacteria</taxon>
        <taxon>Pseudomonadati</taxon>
        <taxon>Bacteroidota</taxon>
        <taxon>Flavobacteriia</taxon>
        <taxon>Flavobacteriales</taxon>
        <taxon>Flavobacteriaceae</taxon>
        <taxon>Flagellimonas</taxon>
    </lineage>
</organism>
<name>A0A964WZ64_9FLAO</name>
<reference evidence="2" key="1">
    <citation type="submission" date="2020-01" db="EMBL/GenBank/DDBJ databases">
        <title>Muricauda ochracea sp. nov., isolated from a tidal flat of Garorim bay in Korea.</title>
        <authorList>
            <person name="Kim D."/>
            <person name="Yoo Y."/>
            <person name="Kim J.-J."/>
        </authorList>
    </citation>
    <scope>NUCLEOTIDE SEQUENCE</scope>
    <source>
        <strain evidence="2">JGD-17</strain>
    </source>
</reference>
<keyword evidence="1" id="KW-1133">Transmembrane helix</keyword>
<dbReference type="RefSeq" id="WP_166524914.1">
    <property type="nucleotide sequence ID" value="NZ_JAAABI010000017.1"/>
</dbReference>
<dbReference type="EMBL" id="JAAABI010000017">
    <property type="protein sequence ID" value="NAY93504.1"/>
    <property type="molecule type" value="Genomic_DNA"/>
</dbReference>
<gene>
    <name evidence="2" type="ORF">GTQ34_16475</name>
</gene>
<accession>A0A964WZ64</accession>
<keyword evidence="1" id="KW-0472">Membrane</keyword>
<dbReference type="AlphaFoldDB" id="A0A964WZ64"/>